<dbReference type="GO" id="GO:0005524">
    <property type="term" value="F:ATP binding"/>
    <property type="evidence" value="ECO:0007669"/>
    <property type="project" value="UniProtKB-UniRule"/>
</dbReference>
<dbReference type="InterPro" id="IPR018095">
    <property type="entry name" value="Thymidylate_kin_CS"/>
</dbReference>
<dbReference type="PANTHER" id="PTHR10344">
    <property type="entry name" value="THYMIDYLATE KINASE"/>
    <property type="match status" value="1"/>
</dbReference>
<dbReference type="EMBL" id="FTOD01000007">
    <property type="protein sequence ID" value="SIS88922.1"/>
    <property type="molecule type" value="Genomic_DNA"/>
</dbReference>
<dbReference type="OrthoDB" id="9774907at2"/>
<keyword evidence="7 11" id="KW-0418">Kinase</keyword>
<evidence type="ECO:0000256" key="2">
    <source>
        <dbReference type="ARBA" id="ARBA00012980"/>
    </source>
</evidence>
<comment type="function">
    <text evidence="10 11">Phosphorylation of dTMP to form dTDP in both de novo and salvage pathways of dTTP synthesis.</text>
</comment>
<dbReference type="Gene3D" id="3.40.50.300">
    <property type="entry name" value="P-loop containing nucleotide triphosphate hydrolases"/>
    <property type="match status" value="1"/>
</dbReference>
<dbReference type="InterPro" id="IPR027417">
    <property type="entry name" value="P-loop_NTPase"/>
</dbReference>
<evidence type="ECO:0000259" key="12">
    <source>
        <dbReference type="Pfam" id="PF02223"/>
    </source>
</evidence>
<evidence type="ECO:0000256" key="3">
    <source>
        <dbReference type="ARBA" id="ARBA00017144"/>
    </source>
</evidence>
<evidence type="ECO:0000256" key="1">
    <source>
        <dbReference type="ARBA" id="ARBA00009776"/>
    </source>
</evidence>
<feature type="domain" description="Thymidylate kinase-like" evidence="12">
    <location>
        <begin position="8"/>
        <end position="198"/>
    </location>
</feature>
<evidence type="ECO:0000313" key="14">
    <source>
        <dbReference type="Proteomes" id="UP000186795"/>
    </source>
</evidence>
<comment type="similarity">
    <text evidence="1 11">Belongs to the thymidylate kinase family.</text>
</comment>
<accession>A0A1N7MS93</accession>
<dbReference type="GO" id="GO:0006235">
    <property type="term" value="P:dTTP biosynthetic process"/>
    <property type="evidence" value="ECO:0007669"/>
    <property type="project" value="UniProtKB-UniRule"/>
</dbReference>
<evidence type="ECO:0000256" key="7">
    <source>
        <dbReference type="ARBA" id="ARBA00022777"/>
    </source>
</evidence>
<keyword evidence="5 11" id="KW-0545">Nucleotide biosynthesis</keyword>
<name>A0A1N7MS93_9BACL</name>
<dbReference type="InterPro" id="IPR039430">
    <property type="entry name" value="Thymidylate_kin-like_dom"/>
</dbReference>
<evidence type="ECO:0000256" key="10">
    <source>
        <dbReference type="ARBA" id="ARBA00057735"/>
    </source>
</evidence>
<evidence type="ECO:0000256" key="5">
    <source>
        <dbReference type="ARBA" id="ARBA00022727"/>
    </source>
</evidence>
<dbReference type="CDD" id="cd01672">
    <property type="entry name" value="TMPK"/>
    <property type="match status" value="1"/>
</dbReference>
<dbReference type="PANTHER" id="PTHR10344:SF4">
    <property type="entry name" value="UMP-CMP KINASE 2, MITOCHONDRIAL"/>
    <property type="match status" value="1"/>
</dbReference>
<sequence length="218" mass="24301">MKGCFITLEGPEGAGKSTQTTRLKRFLEKRRLPCIATREPGGTPIGDRIRELLLDPGAGEMSLQAEVLLYAASRAQLVEEVIRPALEKGWTVLCDRYVDSSMVYQAYGAGASPKDVRQVNQVAIQGLLPDRTYLLDLPLEESIRRLEGRGISRDRIELKGQAYHQKVRDGFHHLATLHPERFCIIDGTLSADEVFSRIVMDLQKTLGEKIPLREDGSG</sequence>
<feature type="binding site" evidence="11">
    <location>
        <begin position="10"/>
        <end position="17"/>
    </location>
    <ligand>
        <name>ATP</name>
        <dbReference type="ChEBI" id="CHEBI:30616"/>
    </ligand>
</feature>
<dbReference type="Proteomes" id="UP000186795">
    <property type="component" value="Unassembled WGS sequence"/>
</dbReference>
<dbReference type="GO" id="GO:0006227">
    <property type="term" value="P:dUDP biosynthetic process"/>
    <property type="evidence" value="ECO:0007669"/>
    <property type="project" value="TreeGrafter"/>
</dbReference>
<reference evidence="14" key="1">
    <citation type="submission" date="2017-01" db="EMBL/GenBank/DDBJ databases">
        <authorList>
            <person name="Varghese N."/>
            <person name="Submissions S."/>
        </authorList>
    </citation>
    <scope>NUCLEOTIDE SEQUENCE [LARGE SCALE GENOMIC DNA]</scope>
    <source>
        <strain evidence="14">DSM 45196</strain>
    </source>
</reference>
<dbReference type="FunFam" id="3.40.50.300:FF:000225">
    <property type="entry name" value="Thymidylate kinase"/>
    <property type="match status" value="1"/>
</dbReference>
<dbReference type="InterPro" id="IPR018094">
    <property type="entry name" value="Thymidylate_kinase"/>
</dbReference>
<dbReference type="RefSeq" id="WP_076525195.1">
    <property type="nucleotide sequence ID" value="NZ_CP048103.1"/>
</dbReference>
<keyword evidence="14" id="KW-1185">Reference proteome</keyword>
<dbReference type="EC" id="2.7.4.9" evidence="2 11"/>
<dbReference type="NCBIfam" id="TIGR00041">
    <property type="entry name" value="DTMP_kinase"/>
    <property type="match status" value="1"/>
</dbReference>
<gene>
    <name evidence="11" type="primary">tmk</name>
    <name evidence="13" type="ORF">SAMN05421790_1075</name>
</gene>
<evidence type="ECO:0000313" key="13">
    <source>
        <dbReference type="EMBL" id="SIS88922.1"/>
    </source>
</evidence>
<dbReference type="PROSITE" id="PS01331">
    <property type="entry name" value="THYMIDYLATE_KINASE"/>
    <property type="match status" value="1"/>
</dbReference>
<dbReference type="GO" id="GO:0005829">
    <property type="term" value="C:cytosol"/>
    <property type="evidence" value="ECO:0007669"/>
    <property type="project" value="TreeGrafter"/>
</dbReference>
<dbReference type="AlphaFoldDB" id="A0A1N7MS93"/>
<dbReference type="SUPFAM" id="SSF52540">
    <property type="entry name" value="P-loop containing nucleoside triphosphate hydrolases"/>
    <property type="match status" value="1"/>
</dbReference>
<organism evidence="13 14">
    <name type="scientific">Kroppenstedtia eburnea</name>
    <dbReference type="NCBI Taxonomy" id="714067"/>
    <lineage>
        <taxon>Bacteria</taxon>
        <taxon>Bacillati</taxon>
        <taxon>Bacillota</taxon>
        <taxon>Bacilli</taxon>
        <taxon>Bacillales</taxon>
        <taxon>Thermoactinomycetaceae</taxon>
        <taxon>Kroppenstedtia</taxon>
    </lineage>
</organism>
<comment type="catalytic activity">
    <reaction evidence="9 11">
        <text>dTMP + ATP = dTDP + ADP</text>
        <dbReference type="Rhea" id="RHEA:13517"/>
        <dbReference type="ChEBI" id="CHEBI:30616"/>
        <dbReference type="ChEBI" id="CHEBI:58369"/>
        <dbReference type="ChEBI" id="CHEBI:63528"/>
        <dbReference type="ChEBI" id="CHEBI:456216"/>
        <dbReference type="EC" id="2.7.4.9"/>
    </reaction>
</comment>
<keyword evidence="4 11" id="KW-0808">Transferase</keyword>
<dbReference type="GO" id="GO:0004798">
    <property type="term" value="F:dTMP kinase activity"/>
    <property type="evidence" value="ECO:0007669"/>
    <property type="project" value="UniProtKB-UniRule"/>
</dbReference>
<evidence type="ECO:0000256" key="11">
    <source>
        <dbReference type="HAMAP-Rule" id="MF_00165"/>
    </source>
</evidence>
<evidence type="ECO:0000256" key="4">
    <source>
        <dbReference type="ARBA" id="ARBA00022679"/>
    </source>
</evidence>
<protein>
    <recommendedName>
        <fullName evidence="3 11">Thymidylate kinase</fullName>
        <ecNumber evidence="2 11">2.7.4.9</ecNumber>
    </recommendedName>
    <alternativeName>
        <fullName evidence="11">dTMP kinase</fullName>
    </alternativeName>
</protein>
<dbReference type="GO" id="GO:0006233">
    <property type="term" value="P:dTDP biosynthetic process"/>
    <property type="evidence" value="ECO:0007669"/>
    <property type="project" value="InterPro"/>
</dbReference>
<proteinExistence type="inferred from homology"/>
<keyword evidence="8 11" id="KW-0067">ATP-binding</keyword>
<evidence type="ECO:0000256" key="9">
    <source>
        <dbReference type="ARBA" id="ARBA00048743"/>
    </source>
</evidence>
<dbReference type="HAMAP" id="MF_00165">
    <property type="entry name" value="Thymidylate_kinase"/>
    <property type="match status" value="1"/>
</dbReference>
<evidence type="ECO:0000256" key="8">
    <source>
        <dbReference type="ARBA" id="ARBA00022840"/>
    </source>
</evidence>
<dbReference type="Pfam" id="PF02223">
    <property type="entry name" value="Thymidylate_kin"/>
    <property type="match status" value="1"/>
</dbReference>
<evidence type="ECO:0000256" key="6">
    <source>
        <dbReference type="ARBA" id="ARBA00022741"/>
    </source>
</evidence>
<keyword evidence="6 11" id="KW-0547">Nucleotide-binding</keyword>